<feature type="non-terminal residue" evidence="2">
    <location>
        <position position="1"/>
    </location>
</feature>
<dbReference type="OrthoDB" id="10318895at2759"/>
<dbReference type="AlphaFoldDB" id="A0A9N9N904"/>
<feature type="compositionally biased region" description="Polar residues" evidence="1">
    <location>
        <begin position="28"/>
        <end position="42"/>
    </location>
</feature>
<dbReference type="Proteomes" id="UP000789405">
    <property type="component" value="Unassembled WGS sequence"/>
</dbReference>
<sequence>KTMSTNSLNSVIDHKNNNEIYECEESDSSTSTHLDNYINSPFQKKGKEPSTV</sequence>
<protein>
    <submittedName>
        <fullName evidence="2">18297_t:CDS:1</fullName>
    </submittedName>
</protein>
<evidence type="ECO:0000313" key="2">
    <source>
        <dbReference type="EMBL" id="CAG8711944.1"/>
    </source>
</evidence>
<name>A0A9N9N904_9GLOM</name>
<evidence type="ECO:0000313" key="3">
    <source>
        <dbReference type="Proteomes" id="UP000789405"/>
    </source>
</evidence>
<evidence type="ECO:0000256" key="1">
    <source>
        <dbReference type="SAM" id="MobiDB-lite"/>
    </source>
</evidence>
<comment type="caution">
    <text evidence="2">The sequence shown here is derived from an EMBL/GenBank/DDBJ whole genome shotgun (WGS) entry which is preliminary data.</text>
</comment>
<gene>
    <name evidence="2" type="ORF">DERYTH_LOCUS13654</name>
</gene>
<organism evidence="2 3">
    <name type="scientific">Dentiscutata erythropus</name>
    <dbReference type="NCBI Taxonomy" id="1348616"/>
    <lineage>
        <taxon>Eukaryota</taxon>
        <taxon>Fungi</taxon>
        <taxon>Fungi incertae sedis</taxon>
        <taxon>Mucoromycota</taxon>
        <taxon>Glomeromycotina</taxon>
        <taxon>Glomeromycetes</taxon>
        <taxon>Diversisporales</taxon>
        <taxon>Gigasporaceae</taxon>
        <taxon>Dentiscutata</taxon>
    </lineage>
</organism>
<accession>A0A9N9N904</accession>
<proteinExistence type="predicted"/>
<dbReference type="EMBL" id="CAJVPY010009737">
    <property type="protein sequence ID" value="CAG8711944.1"/>
    <property type="molecule type" value="Genomic_DNA"/>
</dbReference>
<feature type="region of interest" description="Disordered" evidence="1">
    <location>
        <begin position="23"/>
        <end position="52"/>
    </location>
</feature>
<reference evidence="2" key="1">
    <citation type="submission" date="2021-06" db="EMBL/GenBank/DDBJ databases">
        <authorList>
            <person name="Kallberg Y."/>
            <person name="Tangrot J."/>
            <person name="Rosling A."/>
        </authorList>
    </citation>
    <scope>NUCLEOTIDE SEQUENCE</scope>
    <source>
        <strain evidence="2">MA453B</strain>
    </source>
</reference>
<keyword evidence="3" id="KW-1185">Reference proteome</keyword>